<dbReference type="RefSeq" id="XP_060312900.1">
    <property type="nucleotide sequence ID" value="XM_060456626.1"/>
</dbReference>
<name>A0AAJ0E0S7_9PEZI</name>
<evidence type="ECO:0000313" key="2">
    <source>
        <dbReference type="EMBL" id="KAK1526047.1"/>
    </source>
</evidence>
<feature type="region of interest" description="Disordered" evidence="1">
    <location>
        <begin position="21"/>
        <end position="48"/>
    </location>
</feature>
<organism evidence="2 3">
    <name type="scientific">Colletotrichum costaricense</name>
    <dbReference type="NCBI Taxonomy" id="1209916"/>
    <lineage>
        <taxon>Eukaryota</taxon>
        <taxon>Fungi</taxon>
        <taxon>Dikarya</taxon>
        <taxon>Ascomycota</taxon>
        <taxon>Pezizomycotina</taxon>
        <taxon>Sordariomycetes</taxon>
        <taxon>Hypocreomycetidae</taxon>
        <taxon>Glomerellales</taxon>
        <taxon>Glomerellaceae</taxon>
        <taxon>Colletotrichum</taxon>
        <taxon>Colletotrichum acutatum species complex</taxon>
    </lineage>
</organism>
<gene>
    <name evidence="2" type="ORF">CCOS01_08465</name>
</gene>
<sequence>MYAPCTSIKWVHSPLDSSLDLASTQSHGHPVEVETTHTSPPMDMNDGTLLQQHYPMPRNVRKMSTRHNKHMHSHTTCRSTSIFHSCRQPCRVGADGVFRYPHLTSCQSFNRV</sequence>
<evidence type="ECO:0000313" key="3">
    <source>
        <dbReference type="Proteomes" id="UP001240678"/>
    </source>
</evidence>
<protein>
    <submittedName>
        <fullName evidence="2">Uncharacterized protein</fullName>
    </submittedName>
</protein>
<reference evidence="2 3" key="1">
    <citation type="submission" date="2016-10" db="EMBL/GenBank/DDBJ databases">
        <title>The genome sequence of Colletotrichum fioriniae PJ7.</title>
        <authorList>
            <person name="Baroncelli R."/>
        </authorList>
    </citation>
    <scope>NUCLEOTIDE SEQUENCE [LARGE SCALE GENOMIC DNA]</scope>
    <source>
        <strain evidence="2 3">IMI 309622</strain>
    </source>
</reference>
<dbReference type="EMBL" id="MOOE01000008">
    <property type="protein sequence ID" value="KAK1526047.1"/>
    <property type="molecule type" value="Genomic_DNA"/>
</dbReference>
<accession>A0AAJ0E0S7</accession>
<dbReference type="AlphaFoldDB" id="A0AAJ0E0S7"/>
<proteinExistence type="predicted"/>
<evidence type="ECO:0000256" key="1">
    <source>
        <dbReference type="SAM" id="MobiDB-lite"/>
    </source>
</evidence>
<keyword evidence="3" id="KW-1185">Reference proteome</keyword>
<dbReference type="Proteomes" id="UP001240678">
    <property type="component" value="Unassembled WGS sequence"/>
</dbReference>
<comment type="caution">
    <text evidence="2">The sequence shown here is derived from an EMBL/GenBank/DDBJ whole genome shotgun (WGS) entry which is preliminary data.</text>
</comment>
<dbReference type="GeneID" id="85340173"/>